<evidence type="ECO:0000313" key="4">
    <source>
        <dbReference type="EMBL" id="KAF0331369.1"/>
    </source>
</evidence>
<protein>
    <submittedName>
        <fullName evidence="4">Isoflavone reductase family protein</fullName>
    </submittedName>
</protein>
<dbReference type="InterPro" id="IPR051609">
    <property type="entry name" value="NmrA/Isoflavone_reductase-like"/>
</dbReference>
<evidence type="ECO:0000256" key="2">
    <source>
        <dbReference type="ARBA" id="ARBA00023002"/>
    </source>
</evidence>
<dbReference type="Gene3D" id="3.90.25.10">
    <property type="entry name" value="UDP-galactose 4-epimerase, domain 1"/>
    <property type="match status" value="1"/>
</dbReference>
<proteinExistence type="predicted"/>
<evidence type="ECO:0000313" key="5">
    <source>
        <dbReference type="Proteomes" id="UP000434172"/>
    </source>
</evidence>
<feature type="domain" description="NmrA-like" evidence="3">
    <location>
        <begin position="6"/>
        <end position="243"/>
    </location>
</feature>
<reference evidence="4 5" key="1">
    <citation type="submission" date="2019-12" db="EMBL/GenBank/DDBJ databases">
        <title>A genome sequence resource for the geographically widespread anthracnose pathogen Colletotrichum asianum.</title>
        <authorList>
            <person name="Meng Y."/>
        </authorList>
    </citation>
    <scope>NUCLEOTIDE SEQUENCE [LARGE SCALE GENOMIC DNA]</scope>
    <source>
        <strain evidence="4 5">ICMP 18580</strain>
    </source>
</reference>
<gene>
    <name evidence="4" type="ORF">GQ607_001115</name>
</gene>
<evidence type="ECO:0000259" key="3">
    <source>
        <dbReference type="Pfam" id="PF05368"/>
    </source>
</evidence>
<sequence>MAPEIKNVAIAGAAGNVGPHVLKALMDTNKFNITILTRKAGSHEFPSSCTVKEVDYESLDSLTAALKGQDAFVNCTSNFDPKAATRVVDAAVAAGVYRYIPPDFGIDPNKAHVPELPVFGIKALTRKYMEAKAQEVGDKFTWTIIANGPFLDWGIRSTFMGFDVKKKKITYFNDGDNVVPYTNLPDVGKAVLGSLTNPDDSANRIIYVHTINKSQKQLAQLAKEAIGGEWEEIKTDMDAVYAQCMEQIKKGVMTPDVLIPQIPYACTKKHYAAPWEKSDNAMLGVKEWSNEEVKTLFKQIDKE</sequence>
<dbReference type="GO" id="GO:0016491">
    <property type="term" value="F:oxidoreductase activity"/>
    <property type="evidence" value="ECO:0007669"/>
    <property type="project" value="UniProtKB-KW"/>
</dbReference>
<dbReference type="Proteomes" id="UP000434172">
    <property type="component" value="Unassembled WGS sequence"/>
</dbReference>
<dbReference type="SUPFAM" id="SSF51735">
    <property type="entry name" value="NAD(P)-binding Rossmann-fold domains"/>
    <property type="match status" value="1"/>
</dbReference>
<dbReference type="Pfam" id="PF05368">
    <property type="entry name" value="NmrA"/>
    <property type="match status" value="1"/>
</dbReference>
<dbReference type="PANTHER" id="PTHR47706">
    <property type="entry name" value="NMRA-LIKE FAMILY PROTEIN"/>
    <property type="match status" value="1"/>
</dbReference>
<keyword evidence="5" id="KW-1185">Reference proteome</keyword>
<evidence type="ECO:0000256" key="1">
    <source>
        <dbReference type="ARBA" id="ARBA00022857"/>
    </source>
</evidence>
<dbReference type="InterPro" id="IPR036291">
    <property type="entry name" value="NAD(P)-bd_dom_sf"/>
</dbReference>
<keyword evidence="1" id="KW-0521">NADP</keyword>
<dbReference type="PANTHER" id="PTHR47706:SF1">
    <property type="entry name" value="CIPA-LIKE, PUTATIVE (AFU_ORTHOLOGUE AFUA_1G12460)-RELATED"/>
    <property type="match status" value="1"/>
</dbReference>
<dbReference type="InterPro" id="IPR045312">
    <property type="entry name" value="PCBER-like"/>
</dbReference>
<dbReference type="OrthoDB" id="9974981at2759"/>
<accession>A0A8H3WQV9</accession>
<dbReference type="EMBL" id="WOWK01000003">
    <property type="protein sequence ID" value="KAF0331369.1"/>
    <property type="molecule type" value="Genomic_DNA"/>
</dbReference>
<name>A0A8H3WQV9_9PEZI</name>
<comment type="caution">
    <text evidence="4">The sequence shown here is derived from an EMBL/GenBank/DDBJ whole genome shotgun (WGS) entry which is preliminary data.</text>
</comment>
<dbReference type="Gene3D" id="3.40.50.720">
    <property type="entry name" value="NAD(P)-binding Rossmann-like Domain"/>
    <property type="match status" value="1"/>
</dbReference>
<keyword evidence="2" id="KW-0560">Oxidoreductase</keyword>
<organism evidence="4 5">
    <name type="scientific">Colletotrichum asianum</name>
    <dbReference type="NCBI Taxonomy" id="702518"/>
    <lineage>
        <taxon>Eukaryota</taxon>
        <taxon>Fungi</taxon>
        <taxon>Dikarya</taxon>
        <taxon>Ascomycota</taxon>
        <taxon>Pezizomycotina</taxon>
        <taxon>Sordariomycetes</taxon>
        <taxon>Hypocreomycetidae</taxon>
        <taxon>Glomerellales</taxon>
        <taxon>Glomerellaceae</taxon>
        <taxon>Colletotrichum</taxon>
        <taxon>Colletotrichum gloeosporioides species complex</taxon>
    </lineage>
</organism>
<dbReference type="CDD" id="cd05259">
    <property type="entry name" value="PCBER_SDR_a"/>
    <property type="match status" value="1"/>
</dbReference>
<dbReference type="AlphaFoldDB" id="A0A8H3WQV9"/>
<dbReference type="InterPro" id="IPR008030">
    <property type="entry name" value="NmrA-like"/>
</dbReference>